<feature type="signal peptide" evidence="2">
    <location>
        <begin position="1"/>
        <end position="22"/>
    </location>
</feature>
<dbReference type="InterPro" id="IPR050490">
    <property type="entry name" value="Bact_solute-bd_prot1"/>
</dbReference>
<name>A0A2M8Z3P3_9FIRM</name>
<dbReference type="SUPFAM" id="SSF53850">
    <property type="entry name" value="Periplasmic binding protein-like II"/>
    <property type="match status" value="1"/>
</dbReference>
<reference evidence="3 4" key="1">
    <citation type="submission" date="2017-11" db="EMBL/GenBank/DDBJ databases">
        <title>Understudied soil microbes with underappreciated capabilities: Untangling the Clostridium saccharolyticum group.</title>
        <authorList>
            <person name="Leschine S."/>
        </authorList>
    </citation>
    <scope>NUCLEOTIDE SEQUENCE [LARGE SCALE GENOMIC DNA]</scope>
    <source>
        <strain evidence="3 4">18A</strain>
    </source>
</reference>
<gene>
    <name evidence="3" type="ORF">H171_1566</name>
</gene>
<dbReference type="RefSeq" id="WP_100304616.1">
    <property type="nucleotide sequence ID" value="NZ_PGET01000001.1"/>
</dbReference>
<keyword evidence="2" id="KW-0732">Signal</keyword>
<proteinExistence type="predicted"/>
<feature type="region of interest" description="Disordered" evidence="1">
    <location>
        <begin position="26"/>
        <end position="51"/>
    </location>
</feature>
<evidence type="ECO:0000256" key="1">
    <source>
        <dbReference type="SAM" id="MobiDB-lite"/>
    </source>
</evidence>
<dbReference type="InterPro" id="IPR006059">
    <property type="entry name" value="SBP"/>
</dbReference>
<evidence type="ECO:0000313" key="4">
    <source>
        <dbReference type="Proteomes" id="UP000231092"/>
    </source>
</evidence>
<dbReference type="PROSITE" id="PS51257">
    <property type="entry name" value="PROKAR_LIPOPROTEIN"/>
    <property type="match status" value="1"/>
</dbReference>
<organism evidence="3 4">
    <name type="scientific">[Clostridium] celerecrescens 18A</name>
    <dbReference type="NCBI Taxonomy" id="1286362"/>
    <lineage>
        <taxon>Bacteria</taxon>
        <taxon>Bacillati</taxon>
        <taxon>Bacillota</taxon>
        <taxon>Clostridia</taxon>
        <taxon>Lachnospirales</taxon>
        <taxon>Lachnospiraceae</taxon>
        <taxon>Lacrimispora</taxon>
    </lineage>
</organism>
<evidence type="ECO:0000256" key="2">
    <source>
        <dbReference type="SAM" id="SignalP"/>
    </source>
</evidence>
<dbReference type="Proteomes" id="UP000231092">
    <property type="component" value="Unassembled WGS sequence"/>
</dbReference>
<dbReference type="Gene3D" id="3.40.190.10">
    <property type="entry name" value="Periplasmic binding protein-like II"/>
    <property type="match status" value="2"/>
</dbReference>
<dbReference type="PANTHER" id="PTHR43649">
    <property type="entry name" value="ARABINOSE-BINDING PROTEIN-RELATED"/>
    <property type="match status" value="1"/>
</dbReference>
<feature type="chain" id="PRO_5038851343" evidence="2">
    <location>
        <begin position="23"/>
        <end position="444"/>
    </location>
</feature>
<dbReference type="Pfam" id="PF13416">
    <property type="entry name" value="SBP_bac_8"/>
    <property type="match status" value="1"/>
</dbReference>
<protein>
    <submittedName>
        <fullName evidence="3">Multiple sugar transport system substrate-binding protein</fullName>
    </submittedName>
</protein>
<dbReference type="OrthoDB" id="2060074at2"/>
<accession>A0A2M8Z3P3</accession>
<sequence length="444" mass="49206">MLKTKRFVAATLTAAMIMGTLAGCGSSSKGNADNGTVKTEGEKAETSGAAAGGSAAVGTKVEFWNDKFANSEKSDVDKIMNSITELSGIKVEQIAYPDTAAYQTAMQQSIRDKKAPGLFTWWSGPQLETLAKNDLLEDLSDLWDEVIVPNGVSKDLADAFTVDGKVYAVPYSVIYNTMVYNMDIFKQFNLEEPQTFDDFLAVCQTLKDNGITPIALKNDSWAGFIWFQALIGAYEPQLYLDICNGTKDYTDPDVVKVMNIWKDMLDKGYFTMPMKIQDMDKSLAQGTVAMELEPNYEVGSLIKEYGMVAGETVGVFVLPSMNDHKKVIFYEVAPLCVAKASADKDTAKEVLRSWFKKEHQTVLTEVANFVNTSEVQVDNKCIQDTLAFTSDSDNYQMLLRYYENTPEEIRNTALDELMKFELGDADVDDVLHTIQAKASEVFGK</sequence>
<dbReference type="AlphaFoldDB" id="A0A2M8Z3P3"/>
<feature type="compositionally biased region" description="Polar residues" evidence="1">
    <location>
        <begin position="26"/>
        <end position="37"/>
    </location>
</feature>
<evidence type="ECO:0000313" key="3">
    <source>
        <dbReference type="EMBL" id="PJJ28078.1"/>
    </source>
</evidence>
<keyword evidence="3" id="KW-0813">Transport</keyword>
<keyword evidence="3" id="KW-0762">Sugar transport</keyword>
<comment type="caution">
    <text evidence="3">The sequence shown here is derived from an EMBL/GenBank/DDBJ whole genome shotgun (WGS) entry which is preliminary data.</text>
</comment>
<dbReference type="EMBL" id="PGET01000001">
    <property type="protein sequence ID" value="PJJ28078.1"/>
    <property type="molecule type" value="Genomic_DNA"/>
</dbReference>
<dbReference type="PANTHER" id="PTHR43649:SF14">
    <property type="entry name" value="BLR3389 PROTEIN"/>
    <property type="match status" value="1"/>
</dbReference>